<dbReference type="OMA" id="WITIELQ"/>
<sequence length="222" mass="24567">MDNNYFLKFMFLLSIVNGEMYDTSFSLELFHGLDQSNDGAIWQSCSVINLLEMVNNVAVPNLKLNETETAQVKELASENGLFVLKIAVKSMEKNHLSLLSFTKACALLEEDPKLSLTVNFDQAGSVIGVNVAPKNYCRNKPESEPVDLTVNLLLSYKFTEVGPLPDTTTYIQKLEKEREAKEKGQGQDHRSFLAKYWMYIVPVLLFVVLSGAANGDGGGSGS</sequence>
<evidence type="ECO:0000256" key="9">
    <source>
        <dbReference type="SAM" id="Phobius"/>
    </source>
</evidence>
<dbReference type="OrthoDB" id="1894652at2759"/>
<proteinExistence type="inferred from homology"/>
<feature type="transmembrane region" description="Helical" evidence="9">
    <location>
        <begin position="196"/>
        <end position="213"/>
    </location>
</feature>
<name>A0A8I6S7X0_CIMLE</name>
<evidence type="ECO:0000256" key="6">
    <source>
        <dbReference type="ARBA" id="ARBA00022824"/>
    </source>
</evidence>
<dbReference type="CTD" id="284361"/>
<organism evidence="10 11">
    <name type="scientific">Cimex lectularius</name>
    <name type="common">Bed bug</name>
    <name type="synonym">Acanthia lectularia</name>
    <dbReference type="NCBI Taxonomy" id="79782"/>
    <lineage>
        <taxon>Eukaryota</taxon>
        <taxon>Metazoa</taxon>
        <taxon>Ecdysozoa</taxon>
        <taxon>Arthropoda</taxon>
        <taxon>Hexapoda</taxon>
        <taxon>Insecta</taxon>
        <taxon>Pterygota</taxon>
        <taxon>Neoptera</taxon>
        <taxon>Paraneoptera</taxon>
        <taxon>Hemiptera</taxon>
        <taxon>Heteroptera</taxon>
        <taxon>Panheteroptera</taxon>
        <taxon>Cimicomorpha</taxon>
        <taxon>Cimicidae</taxon>
        <taxon>Cimex</taxon>
    </lineage>
</organism>
<keyword evidence="5" id="KW-0732">Signal</keyword>
<protein>
    <recommendedName>
        <fullName evidence="3">ER membrane protein complex subunit 10</fullName>
    </recommendedName>
</protein>
<evidence type="ECO:0000313" key="11">
    <source>
        <dbReference type="Proteomes" id="UP000494040"/>
    </source>
</evidence>
<dbReference type="Proteomes" id="UP000494040">
    <property type="component" value="Unassembled WGS sequence"/>
</dbReference>
<dbReference type="PANTHER" id="PTHR21397:SF4">
    <property type="entry name" value="ER MEMBRANE PROTEIN COMPLEX SUBUNIT 10"/>
    <property type="match status" value="1"/>
</dbReference>
<keyword evidence="8 9" id="KW-0472">Membrane</keyword>
<dbReference type="GeneID" id="106672943"/>
<dbReference type="GO" id="GO:0072546">
    <property type="term" value="C:EMC complex"/>
    <property type="evidence" value="ECO:0007669"/>
    <property type="project" value="TreeGrafter"/>
</dbReference>
<evidence type="ECO:0000256" key="7">
    <source>
        <dbReference type="ARBA" id="ARBA00022989"/>
    </source>
</evidence>
<comment type="subcellular location">
    <subcellularLocation>
        <location evidence="1">Endoplasmic reticulum membrane</location>
        <topology evidence="1">Single-pass type I membrane protein</topology>
    </subcellularLocation>
</comment>
<evidence type="ECO:0000256" key="2">
    <source>
        <dbReference type="ARBA" id="ARBA00007695"/>
    </source>
</evidence>
<evidence type="ECO:0000256" key="3">
    <source>
        <dbReference type="ARBA" id="ARBA00020105"/>
    </source>
</evidence>
<accession>A0A8I6S7X0</accession>
<keyword evidence="6" id="KW-0256">Endoplasmic reticulum</keyword>
<keyword evidence="11" id="KW-1185">Reference proteome</keyword>
<dbReference type="Pfam" id="PF21203">
    <property type="entry name" value="ECM10"/>
    <property type="match status" value="1"/>
</dbReference>
<dbReference type="EnsemblMetazoa" id="XM_014404796.2">
    <property type="protein sequence ID" value="XP_014260282.1"/>
    <property type="gene ID" value="LOC106672943"/>
</dbReference>
<evidence type="ECO:0000256" key="1">
    <source>
        <dbReference type="ARBA" id="ARBA00004115"/>
    </source>
</evidence>
<evidence type="ECO:0000256" key="4">
    <source>
        <dbReference type="ARBA" id="ARBA00022692"/>
    </source>
</evidence>
<dbReference type="CDD" id="cd22209">
    <property type="entry name" value="EMC10"/>
    <property type="match status" value="1"/>
</dbReference>
<reference evidence="10" key="1">
    <citation type="submission" date="2022-01" db="UniProtKB">
        <authorList>
            <consortium name="EnsemblMetazoa"/>
        </authorList>
    </citation>
    <scope>IDENTIFICATION</scope>
</reference>
<dbReference type="AlphaFoldDB" id="A0A8I6S7X0"/>
<evidence type="ECO:0000313" key="10">
    <source>
        <dbReference type="EnsemblMetazoa" id="XP_014260282.1"/>
    </source>
</evidence>
<comment type="similarity">
    <text evidence="2">Belongs to the EMC10 family.</text>
</comment>
<evidence type="ECO:0000256" key="5">
    <source>
        <dbReference type="ARBA" id="ARBA00022729"/>
    </source>
</evidence>
<dbReference type="KEGG" id="clec:106672943"/>
<dbReference type="PANTHER" id="PTHR21397">
    <property type="entry name" value="CHROMATIN COMPLEXES SUBUNIT BAP18-RELATED"/>
    <property type="match status" value="1"/>
</dbReference>
<keyword evidence="7 9" id="KW-1133">Transmembrane helix</keyword>
<dbReference type="RefSeq" id="XP_014260282.1">
    <property type="nucleotide sequence ID" value="XM_014404796.2"/>
</dbReference>
<keyword evidence="4 9" id="KW-0812">Transmembrane</keyword>
<evidence type="ECO:0000256" key="8">
    <source>
        <dbReference type="ARBA" id="ARBA00023136"/>
    </source>
</evidence>